<dbReference type="EMBL" id="QMKK01000011">
    <property type="protein sequence ID" value="RAX43470.1"/>
    <property type="molecule type" value="Genomic_DNA"/>
</dbReference>
<organism evidence="2 3">
    <name type="scientific">Rhizobium tropici</name>
    <dbReference type="NCBI Taxonomy" id="398"/>
    <lineage>
        <taxon>Bacteria</taxon>
        <taxon>Pseudomonadati</taxon>
        <taxon>Pseudomonadota</taxon>
        <taxon>Alphaproteobacteria</taxon>
        <taxon>Hyphomicrobiales</taxon>
        <taxon>Rhizobiaceae</taxon>
        <taxon>Rhizobium/Agrobacterium group</taxon>
        <taxon>Rhizobium</taxon>
    </lineage>
</organism>
<dbReference type="Proteomes" id="UP000251205">
    <property type="component" value="Unassembled WGS sequence"/>
</dbReference>
<keyword evidence="1" id="KW-0472">Membrane</keyword>
<evidence type="ECO:0000256" key="1">
    <source>
        <dbReference type="SAM" id="Phobius"/>
    </source>
</evidence>
<feature type="transmembrane region" description="Helical" evidence="1">
    <location>
        <begin position="12"/>
        <end position="33"/>
    </location>
</feature>
<evidence type="ECO:0000313" key="2">
    <source>
        <dbReference type="EMBL" id="RAX43470.1"/>
    </source>
</evidence>
<dbReference type="OrthoDB" id="9963316at2"/>
<protein>
    <submittedName>
        <fullName evidence="2">Uncharacterized protein</fullName>
    </submittedName>
</protein>
<name>A0A329YPZ9_RHITR</name>
<accession>A0A329YPZ9</accession>
<proteinExistence type="predicted"/>
<reference evidence="2 3" key="1">
    <citation type="submission" date="2018-06" db="EMBL/GenBank/DDBJ databases">
        <title>Whole Genome Sequence of an efficient microsymbiont, Rhizobium tropici.</title>
        <authorList>
            <person name="Srinivasan R."/>
            <person name="Singh H.V."/>
            <person name="Srivastava R."/>
            <person name="Kumari B."/>
            <person name="Radhakrishna A."/>
        </authorList>
    </citation>
    <scope>NUCLEOTIDE SEQUENCE [LARGE SCALE GENOMIC DNA]</scope>
    <source>
        <strain evidence="2 3">IGFRI Rhizo-19</strain>
    </source>
</reference>
<dbReference type="AlphaFoldDB" id="A0A329YPZ9"/>
<dbReference type="RefSeq" id="WP_112339826.1">
    <property type="nucleotide sequence ID" value="NZ_QMKK01000011.1"/>
</dbReference>
<keyword evidence="1" id="KW-0812">Transmembrane</keyword>
<keyword evidence="1" id="KW-1133">Transmembrane helix</keyword>
<feature type="transmembrane region" description="Helical" evidence="1">
    <location>
        <begin position="45"/>
        <end position="63"/>
    </location>
</feature>
<comment type="caution">
    <text evidence="2">The sequence shown here is derived from an EMBL/GenBank/DDBJ whole genome shotgun (WGS) entry which is preliminary data.</text>
</comment>
<evidence type="ECO:0000313" key="3">
    <source>
        <dbReference type="Proteomes" id="UP000251205"/>
    </source>
</evidence>
<sequence length="264" mass="29234">MSKPTDRRISYMDGVALGAFISTLVFLVAFTMIDFHLKDDDWVSFFGNIVVALFSIGAALFALQGNKAQIRQAYEIEEERRQRSLAAARAVLPAILSELCLIALNNMRLRFAEGHQPVGYELPPAVVFQTVPDHCISVLKEVIENADLISQERLSNLLRHFQVFQARRTGTEAAIILPHVAELSLPAYSAISEVIGWAVVYAMTTSAFGFARGTQAAIPSAVEVPEVRNAFFSAGVVLEIYPNLEQILALRAEEGRLELNWARQ</sequence>
<gene>
    <name evidence="2" type="ORF">DQ393_00230</name>
</gene>
<feature type="transmembrane region" description="Helical" evidence="1">
    <location>
        <begin position="84"/>
        <end position="104"/>
    </location>
</feature>